<proteinExistence type="predicted"/>
<gene>
    <name evidence="1" type="ORF">U1T56_03990</name>
</gene>
<keyword evidence="2" id="KW-1185">Reference proteome</keyword>
<evidence type="ECO:0000313" key="2">
    <source>
        <dbReference type="Proteomes" id="UP001375743"/>
    </source>
</evidence>
<reference evidence="1 2" key="1">
    <citation type="submission" date="2024-01" db="EMBL/GenBank/DDBJ databases">
        <title>Multi-omics insights into the function and evolution of sodium benzoate biodegradation pathways in Benzoatithermus flavus gen. nov., sp. nov. from hot spring.</title>
        <authorList>
            <person name="Hu C.-J."/>
            <person name="Li W.-J."/>
        </authorList>
    </citation>
    <scope>NUCLEOTIDE SEQUENCE [LARGE SCALE GENOMIC DNA]</scope>
    <source>
        <strain evidence="1 2">SYSU G07066</strain>
    </source>
</reference>
<comment type="caution">
    <text evidence="1">The sequence shown here is derived from an EMBL/GenBank/DDBJ whole genome shotgun (WGS) entry which is preliminary data.</text>
</comment>
<protein>
    <submittedName>
        <fullName evidence="1">Uncharacterized protein</fullName>
    </submittedName>
</protein>
<accession>A0ABU8XMK0</accession>
<sequence length="182" mass="20643">MRLRRLALFWRHAFLGALALLAVLVSLPGTSQALCILPQEQGNWINADPQTNSITRIQLRFVCQDVILNGQPWPPGPPWYVHVYGRCHPTDCDWGEVGAQRLNSGFIYAFYDQGFARRYVYAKMSAYRPGQLWVYIWTDFVDPSRPDYASNNWFVRAAEAASGQPGTSTVPRGGLLLVEPRR</sequence>
<dbReference type="EMBL" id="JBBLZC010000003">
    <property type="protein sequence ID" value="MEK0082299.1"/>
    <property type="molecule type" value="Genomic_DNA"/>
</dbReference>
<organism evidence="1 2">
    <name type="scientific">Benzoatithermus flavus</name>
    <dbReference type="NCBI Taxonomy" id="3108223"/>
    <lineage>
        <taxon>Bacteria</taxon>
        <taxon>Pseudomonadati</taxon>
        <taxon>Pseudomonadota</taxon>
        <taxon>Alphaproteobacteria</taxon>
        <taxon>Geminicoccales</taxon>
        <taxon>Geminicoccaceae</taxon>
        <taxon>Benzoatithermus</taxon>
    </lineage>
</organism>
<dbReference type="Proteomes" id="UP001375743">
    <property type="component" value="Unassembled WGS sequence"/>
</dbReference>
<name>A0ABU8XMK0_9PROT</name>
<evidence type="ECO:0000313" key="1">
    <source>
        <dbReference type="EMBL" id="MEK0082299.1"/>
    </source>
</evidence>
<dbReference type="RefSeq" id="WP_418158155.1">
    <property type="nucleotide sequence ID" value="NZ_JBBLZC010000003.1"/>
</dbReference>